<dbReference type="PANTHER" id="PTHR46401">
    <property type="entry name" value="GLYCOSYLTRANSFERASE WBBK-RELATED"/>
    <property type="match status" value="1"/>
</dbReference>
<name>A0A117LET9_9EURY</name>
<dbReference type="Proteomes" id="UP000057043">
    <property type="component" value="Unassembled WGS sequence"/>
</dbReference>
<feature type="domain" description="Glycosyl transferase family 1" evidence="2">
    <location>
        <begin position="180"/>
        <end position="317"/>
    </location>
</feature>
<dbReference type="AlphaFoldDB" id="A0A117LET9"/>
<keyword evidence="1 4" id="KW-0808">Transferase</keyword>
<dbReference type="Pfam" id="PF13439">
    <property type="entry name" value="Glyco_transf_4"/>
    <property type="match status" value="1"/>
</dbReference>
<dbReference type="Pfam" id="PF00534">
    <property type="entry name" value="Glycos_transf_1"/>
    <property type="match status" value="1"/>
</dbReference>
<dbReference type="PATRIC" id="fig|301375.7.peg.1825"/>
<dbReference type="InterPro" id="IPR028098">
    <property type="entry name" value="Glyco_trans_4-like_N"/>
</dbReference>
<accession>A0A117LET9</accession>
<proteinExistence type="predicted"/>
<dbReference type="EMBL" id="LGFT01000095">
    <property type="protein sequence ID" value="KUK43268.1"/>
    <property type="molecule type" value="Genomic_DNA"/>
</dbReference>
<evidence type="ECO:0000259" key="3">
    <source>
        <dbReference type="Pfam" id="PF13439"/>
    </source>
</evidence>
<dbReference type="Gene3D" id="3.40.50.2000">
    <property type="entry name" value="Glycogen Phosphorylase B"/>
    <property type="match status" value="2"/>
</dbReference>
<dbReference type="InterPro" id="IPR001296">
    <property type="entry name" value="Glyco_trans_1"/>
</dbReference>
<evidence type="ECO:0000313" key="4">
    <source>
        <dbReference type="EMBL" id="KUK43268.1"/>
    </source>
</evidence>
<reference evidence="4 5" key="1">
    <citation type="journal article" date="2015" name="MBio">
        <title>Genome-Resolved Metagenomic Analysis Reveals Roles for Candidate Phyla and Other Microbial Community Members in Biogeochemical Transformations in Oil Reservoirs.</title>
        <authorList>
            <person name="Hu P."/>
            <person name="Tom L."/>
            <person name="Singh A."/>
            <person name="Thomas B.C."/>
            <person name="Baker B.J."/>
            <person name="Piceno Y.M."/>
            <person name="Andersen G.L."/>
            <person name="Banfield J.F."/>
        </authorList>
    </citation>
    <scope>NUCLEOTIDE SEQUENCE [LARGE SCALE GENOMIC DNA]</scope>
    <source>
        <strain evidence="4">57_489</strain>
    </source>
</reference>
<feature type="domain" description="Glycosyltransferase subfamily 4-like N-terminal" evidence="3">
    <location>
        <begin position="69"/>
        <end position="161"/>
    </location>
</feature>
<dbReference type="GO" id="GO:0016757">
    <property type="term" value="F:glycosyltransferase activity"/>
    <property type="evidence" value="ECO:0007669"/>
    <property type="project" value="InterPro"/>
</dbReference>
<organism evidence="4 5">
    <name type="scientific">Methanothrix harundinacea</name>
    <dbReference type="NCBI Taxonomy" id="301375"/>
    <lineage>
        <taxon>Archaea</taxon>
        <taxon>Methanobacteriati</taxon>
        <taxon>Methanobacteriota</taxon>
        <taxon>Stenosarchaea group</taxon>
        <taxon>Methanomicrobia</taxon>
        <taxon>Methanotrichales</taxon>
        <taxon>Methanotrichaceae</taxon>
        <taxon>Methanothrix</taxon>
    </lineage>
</organism>
<sequence length="346" mass="38504">MLLRSAGNSELDGHDTKISFIYYSANSPFIESDYKMLSSHFLVNKFRYKRIWNVFGMMGVVWRSDVSFSWFAGGHAFLAVLFSKFFRRKSVVVVGGFEVAYAPEINYGQFTLGWNKKALTKFVLKHADLVLPVSDFTKNEVLSYTKPKNIIVVYNGIDTDRFKPEGEKCDLVITVASGSGSIIRLKGLDIFIAAAGYLSETEFIVLGLSETDMDTLKTFNPPKNVKLFGRLSQDGLIKWYQKAKAYCQLSYRESFGVALAEAMSCGCVPVVSERGALPEVVGCTGFYVPYGDPEATAEAIKKALASSGDLGKEARKRVTDNFSIKQREANVVHITNKLLEMQNGKN</sequence>
<comment type="caution">
    <text evidence="4">The sequence shown here is derived from an EMBL/GenBank/DDBJ whole genome shotgun (WGS) entry which is preliminary data.</text>
</comment>
<evidence type="ECO:0000313" key="5">
    <source>
        <dbReference type="Proteomes" id="UP000057043"/>
    </source>
</evidence>
<gene>
    <name evidence="4" type="ORF">XD72_2354</name>
</gene>
<dbReference type="CDD" id="cd03801">
    <property type="entry name" value="GT4_PimA-like"/>
    <property type="match status" value="1"/>
</dbReference>
<dbReference type="SUPFAM" id="SSF53756">
    <property type="entry name" value="UDP-Glycosyltransferase/glycogen phosphorylase"/>
    <property type="match status" value="1"/>
</dbReference>
<dbReference type="PANTHER" id="PTHR46401:SF2">
    <property type="entry name" value="GLYCOSYLTRANSFERASE WBBK-RELATED"/>
    <property type="match status" value="1"/>
</dbReference>
<protein>
    <submittedName>
        <fullName evidence="4">Glycosyl transferase, group 1 family protein</fullName>
    </submittedName>
</protein>
<evidence type="ECO:0000256" key="1">
    <source>
        <dbReference type="ARBA" id="ARBA00022679"/>
    </source>
</evidence>
<evidence type="ECO:0000259" key="2">
    <source>
        <dbReference type="Pfam" id="PF00534"/>
    </source>
</evidence>